<dbReference type="Proteomes" id="UP000256695">
    <property type="component" value="Unassembled WGS sequence"/>
</dbReference>
<name>A0A3D8JC72_9HELI</name>
<keyword evidence="2" id="KW-1185">Reference proteome</keyword>
<sequence length="142" mass="16114">MLQNYLRGAVSDLEALIELTQLDICDIKEANHERIFERNLQKQPLIVSFENKKNMAQQEIVSLKSANPQVELGDLLDEESSELLGSMKQKLQKLKEVNSGYARMVLAVSEFYNSLMQKIVPHEVSGYGVPKTTQSTFLRIEA</sequence>
<dbReference type="EMBL" id="NXLX01000001">
    <property type="protein sequence ID" value="RDU74676.1"/>
    <property type="molecule type" value="Genomic_DNA"/>
</dbReference>
<organism evidence="1 2">
    <name type="scientific">Helicobacter anseris</name>
    <dbReference type="NCBI Taxonomy" id="375926"/>
    <lineage>
        <taxon>Bacteria</taxon>
        <taxon>Pseudomonadati</taxon>
        <taxon>Campylobacterota</taxon>
        <taxon>Epsilonproteobacteria</taxon>
        <taxon>Campylobacterales</taxon>
        <taxon>Helicobacteraceae</taxon>
        <taxon>Helicobacter</taxon>
    </lineage>
</organism>
<gene>
    <name evidence="1" type="ORF">CQA57_01085</name>
</gene>
<evidence type="ECO:0000313" key="1">
    <source>
        <dbReference type="EMBL" id="RDU74676.1"/>
    </source>
</evidence>
<proteinExistence type="predicted"/>
<evidence type="ECO:0008006" key="3">
    <source>
        <dbReference type="Google" id="ProtNLM"/>
    </source>
</evidence>
<accession>A0A3D8JC72</accession>
<dbReference type="AlphaFoldDB" id="A0A3D8JC72"/>
<dbReference type="RefSeq" id="WP_115578384.1">
    <property type="nucleotide sequence ID" value="NZ_NXLX01000001.1"/>
</dbReference>
<comment type="caution">
    <text evidence="1">The sequence shown here is derived from an EMBL/GenBank/DDBJ whole genome shotgun (WGS) entry which is preliminary data.</text>
</comment>
<dbReference type="OrthoDB" id="5334106at2"/>
<reference evidence="1 2" key="1">
    <citation type="submission" date="2018-04" db="EMBL/GenBank/DDBJ databases">
        <title>Novel Campyloabacter and Helicobacter Species and Strains.</title>
        <authorList>
            <person name="Mannion A.J."/>
            <person name="Shen Z."/>
            <person name="Fox J.G."/>
        </authorList>
    </citation>
    <scope>NUCLEOTIDE SEQUENCE [LARGE SCALE GENOMIC DNA]</scope>
    <source>
        <strain evidence="1 2">MIT 04-9362</strain>
    </source>
</reference>
<protein>
    <recommendedName>
        <fullName evidence="3">Flagellar protein FlgN</fullName>
    </recommendedName>
</protein>
<evidence type="ECO:0000313" key="2">
    <source>
        <dbReference type="Proteomes" id="UP000256695"/>
    </source>
</evidence>